<dbReference type="AlphaFoldDB" id="A0A0G1MWT7"/>
<sequence>MSEFSIFGGIGDITGDIRYAWNQVPSALGPVVDIIGTGNGWAKETYGPVVIRGNGRQTMARVSGPGAWKIVGEETIS</sequence>
<accession>A0A0G1MWT7</accession>
<gene>
    <name evidence="1" type="ORF">UX20_C0041G0009</name>
</gene>
<evidence type="ECO:0000313" key="2">
    <source>
        <dbReference type="Proteomes" id="UP000034911"/>
    </source>
</evidence>
<dbReference type="EMBL" id="LCLH01000041">
    <property type="protein sequence ID" value="KKU12801.1"/>
    <property type="molecule type" value="Genomic_DNA"/>
</dbReference>
<organism evidence="1 2">
    <name type="scientific">Candidatus Magasanikbacteria bacterium GW2011_GWC2_45_8</name>
    <dbReference type="NCBI Taxonomy" id="1619050"/>
    <lineage>
        <taxon>Bacteria</taxon>
        <taxon>Candidatus Magasanikiibacteriota</taxon>
    </lineage>
</organism>
<comment type="caution">
    <text evidence="1">The sequence shown here is derived from an EMBL/GenBank/DDBJ whole genome shotgun (WGS) entry which is preliminary data.</text>
</comment>
<protein>
    <submittedName>
        <fullName evidence="1">Uncharacterized protein</fullName>
    </submittedName>
</protein>
<dbReference type="Proteomes" id="UP000034911">
    <property type="component" value="Unassembled WGS sequence"/>
</dbReference>
<evidence type="ECO:0000313" key="1">
    <source>
        <dbReference type="EMBL" id="KKU12801.1"/>
    </source>
</evidence>
<proteinExistence type="predicted"/>
<name>A0A0G1MWT7_9BACT</name>
<reference evidence="1 2" key="1">
    <citation type="journal article" date="2015" name="Nature">
        <title>rRNA introns, odd ribosomes, and small enigmatic genomes across a large radiation of phyla.</title>
        <authorList>
            <person name="Brown C.T."/>
            <person name="Hug L.A."/>
            <person name="Thomas B.C."/>
            <person name="Sharon I."/>
            <person name="Castelle C.J."/>
            <person name="Singh A."/>
            <person name="Wilkins M.J."/>
            <person name="Williams K.H."/>
            <person name="Banfield J.F."/>
        </authorList>
    </citation>
    <scope>NUCLEOTIDE SEQUENCE [LARGE SCALE GENOMIC DNA]</scope>
</reference>